<feature type="transmembrane region" description="Helical" evidence="2">
    <location>
        <begin position="9"/>
        <end position="30"/>
    </location>
</feature>
<feature type="region of interest" description="Disordered" evidence="1">
    <location>
        <begin position="416"/>
        <end position="438"/>
    </location>
</feature>
<dbReference type="EnsemblMetazoa" id="Aqu2.1.28213_001">
    <property type="protein sequence ID" value="Aqu2.1.28213_001"/>
    <property type="gene ID" value="Aqu2.1.28213"/>
</dbReference>
<dbReference type="InterPro" id="IPR040248">
    <property type="entry name" value="RRBP1"/>
</dbReference>
<dbReference type="KEGG" id="aqu:100640040"/>
<dbReference type="AlphaFoldDB" id="A0A1X7UKD9"/>
<keyword evidence="2" id="KW-0812">Transmembrane</keyword>
<dbReference type="OMA" id="MEIPFHA"/>
<feature type="compositionally biased region" description="Low complexity" evidence="1">
    <location>
        <begin position="92"/>
        <end position="101"/>
    </location>
</feature>
<feature type="region of interest" description="Disordered" evidence="1">
    <location>
        <begin position="834"/>
        <end position="860"/>
    </location>
</feature>
<feature type="compositionally biased region" description="Basic and acidic residues" evidence="1">
    <location>
        <begin position="305"/>
        <end position="323"/>
    </location>
</feature>
<feature type="compositionally biased region" description="Basic and acidic residues" evidence="1">
    <location>
        <begin position="159"/>
        <end position="177"/>
    </location>
</feature>
<gene>
    <name evidence="3" type="primary">100640040</name>
</gene>
<feature type="compositionally biased region" description="Basic and acidic residues" evidence="1">
    <location>
        <begin position="625"/>
        <end position="647"/>
    </location>
</feature>
<dbReference type="eggNOG" id="KOG1836">
    <property type="taxonomic scope" value="Eukaryota"/>
</dbReference>
<feature type="region of interest" description="Disordered" evidence="1">
    <location>
        <begin position="34"/>
        <end position="202"/>
    </location>
</feature>
<dbReference type="Proteomes" id="UP000007879">
    <property type="component" value="Unassembled WGS sequence"/>
</dbReference>
<keyword evidence="4" id="KW-1185">Reference proteome</keyword>
<feature type="compositionally biased region" description="Polar residues" evidence="1">
    <location>
        <begin position="149"/>
        <end position="158"/>
    </location>
</feature>
<name>A0A1X7UKD9_AMPQE</name>
<feature type="compositionally biased region" description="Low complexity" evidence="1">
    <location>
        <begin position="191"/>
        <end position="202"/>
    </location>
</feature>
<dbReference type="PANTHER" id="PTHR18939">
    <property type="entry name" value="RIBOSOME BINDING PROTEIN-1"/>
    <property type="match status" value="1"/>
</dbReference>
<accession>A0A1X7UKD9</accession>
<sequence>MLEELAPEIIWAAGLGTVVVLGLMMVVWFVSTREEKKRDSPPQANLSVSKTGKVKKKQYGSPRKKKEVLSEAVIQEHSDTEAPSTEPTGEFLPVTTVPVEETLVRQKENEESKKKTKPSKTQHQTHETDVKPPPAPEVKTPPVVPQAAENKSPSVKTQLQERKPPSAKEPKFEESRPSPKKVKTKVKQSTHHSSSVSSEVVMSGSKIAEAIANSPLSEEEVQIVMEKLLEKQSEEWEAAGRADSIKSLKKTNEELATRARDAEKSAQSHSARVKELGLELKQERSRLSASETAFQAKLAKQQEDLDNLKKSVQRYRQEAESRQGQDMNGELARLQESNQTYLKQLSQLAMDKSQLNAELSTQIKQYQDIQNAFDEASRKLANESDKLSTAQRENKQLFSEISNNREEIRKLTSELNVARETQRKASTSEESAVDQEKVELRKELEALKKKYQEKELALQESEQSQKNLQGDSTKTSLELQTAKESLRQLEDSVNSKVTELKEVREKMTSLGEKLQLKDDEIKQLSKTLDEKEEALKKEKEAVPVQPANDVTEMQSKIDDLKKKNDVLREQAWKTQEDLEVANRNVTETKDNFKDFLKSAFPLLKDDVADFDGWLQYAKEWIPKKLSESETDSKQKNVKIEEMKKEIEEGTAMTNELRDTLSDTLSKLEDLMKKWEEKEKGYNSTINEERTQRQSIDKELISAKEKIEKLSSDNDRLTSQFDALRLEKESLVKDHESALQAKTDSLQLLINEEKAKAAAEQDKEKESLEQAEKKLAEVAGERDTLNNKLKETEKKLLDLAAEKETLNNQLGQFKTEVNDFRQQLDEKDKLIESLRAANQDFNQRMSKLSPPPTVSSASSDV</sequence>
<feature type="region of interest" description="Disordered" evidence="1">
    <location>
        <begin position="625"/>
        <end position="651"/>
    </location>
</feature>
<dbReference type="InParanoid" id="A0A1X7UKD9"/>
<dbReference type="OrthoDB" id="10691906at2759"/>
<evidence type="ECO:0000313" key="4">
    <source>
        <dbReference type="Proteomes" id="UP000007879"/>
    </source>
</evidence>
<evidence type="ECO:0000256" key="2">
    <source>
        <dbReference type="SAM" id="Phobius"/>
    </source>
</evidence>
<protein>
    <recommendedName>
        <fullName evidence="5">Ribosome receptor lysine/proline rich domain-containing protein</fullName>
    </recommendedName>
</protein>
<feature type="compositionally biased region" description="Basic and acidic residues" evidence="1">
    <location>
        <begin position="532"/>
        <end position="541"/>
    </location>
</feature>
<feature type="region of interest" description="Disordered" evidence="1">
    <location>
        <begin position="305"/>
        <end position="329"/>
    </location>
</feature>
<feature type="compositionally biased region" description="Basic residues" evidence="1">
    <location>
        <begin position="52"/>
        <end position="66"/>
    </location>
</feature>
<feature type="compositionally biased region" description="Basic residues" evidence="1">
    <location>
        <begin position="178"/>
        <end position="190"/>
    </location>
</feature>
<reference evidence="4" key="1">
    <citation type="journal article" date="2010" name="Nature">
        <title>The Amphimedon queenslandica genome and the evolution of animal complexity.</title>
        <authorList>
            <person name="Srivastava M."/>
            <person name="Simakov O."/>
            <person name="Chapman J."/>
            <person name="Fahey B."/>
            <person name="Gauthier M.E."/>
            <person name="Mitros T."/>
            <person name="Richards G.S."/>
            <person name="Conaco C."/>
            <person name="Dacre M."/>
            <person name="Hellsten U."/>
            <person name="Larroux C."/>
            <person name="Putnam N.H."/>
            <person name="Stanke M."/>
            <person name="Adamska M."/>
            <person name="Darling A."/>
            <person name="Degnan S.M."/>
            <person name="Oakley T.H."/>
            <person name="Plachetzki D.C."/>
            <person name="Zhai Y."/>
            <person name="Adamski M."/>
            <person name="Calcino A."/>
            <person name="Cummins S.F."/>
            <person name="Goodstein D.M."/>
            <person name="Harris C."/>
            <person name="Jackson D.J."/>
            <person name="Leys S.P."/>
            <person name="Shu S."/>
            <person name="Woodcroft B.J."/>
            <person name="Vervoort M."/>
            <person name="Kosik K.S."/>
            <person name="Manning G."/>
            <person name="Degnan B.M."/>
            <person name="Rokhsar D.S."/>
        </authorList>
    </citation>
    <scope>NUCLEOTIDE SEQUENCE [LARGE SCALE GENOMIC DNA]</scope>
</reference>
<organism evidence="3">
    <name type="scientific">Amphimedon queenslandica</name>
    <name type="common">Sponge</name>
    <dbReference type="NCBI Taxonomy" id="400682"/>
    <lineage>
        <taxon>Eukaryota</taxon>
        <taxon>Metazoa</taxon>
        <taxon>Porifera</taxon>
        <taxon>Demospongiae</taxon>
        <taxon>Heteroscleromorpha</taxon>
        <taxon>Haplosclerida</taxon>
        <taxon>Niphatidae</taxon>
        <taxon>Amphimedon</taxon>
    </lineage>
</organism>
<evidence type="ECO:0008006" key="5">
    <source>
        <dbReference type="Google" id="ProtNLM"/>
    </source>
</evidence>
<feature type="region of interest" description="Disordered" evidence="1">
    <location>
        <begin position="256"/>
        <end position="277"/>
    </location>
</feature>
<feature type="compositionally biased region" description="Polar residues" evidence="1">
    <location>
        <begin position="460"/>
        <end position="483"/>
    </location>
</feature>
<proteinExistence type="predicted"/>
<dbReference type="PANTHER" id="PTHR18939:SF4">
    <property type="entry name" value="RIBOSOME-BINDING PROTEIN 1"/>
    <property type="match status" value="1"/>
</dbReference>
<dbReference type="GO" id="GO:0005789">
    <property type="term" value="C:endoplasmic reticulum membrane"/>
    <property type="evidence" value="ECO:0007669"/>
    <property type="project" value="TreeGrafter"/>
</dbReference>
<dbReference type="EnsemblMetazoa" id="XM_003387560.2">
    <property type="protein sequence ID" value="XP_003387608.1"/>
    <property type="gene ID" value="LOC100640040"/>
</dbReference>
<evidence type="ECO:0000313" key="3">
    <source>
        <dbReference type="EnsemblMetazoa" id="Aqu2.1.28213_001"/>
    </source>
</evidence>
<feature type="region of interest" description="Disordered" evidence="1">
    <location>
        <begin position="532"/>
        <end position="556"/>
    </location>
</feature>
<evidence type="ECO:0000256" key="1">
    <source>
        <dbReference type="SAM" id="MobiDB-lite"/>
    </source>
</evidence>
<reference evidence="3" key="2">
    <citation type="submission" date="2017-05" db="UniProtKB">
        <authorList>
            <consortium name="EnsemblMetazoa"/>
        </authorList>
    </citation>
    <scope>IDENTIFICATION</scope>
</reference>
<feature type="compositionally biased region" description="Basic and acidic residues" evidence="1">
    <location>
        <begin position="102"/>
        <end position="113"/>
    </location>
</feature>
<keyword evidence="2" id="KW-1133">Transmembrane helix</keyword>
<feature type="region of interest" description="Disordered" evidence="1">
    <location>
        <begin position="454"/>
        <end position="493"/>
    </location>
</feature>
<keyword evidence="2" id="KW-0472">Membrane</keyword>